<protein>
    <submittedName>
        <fullName evidence="1">Uncharacterized protein</fullName>
    </submittedName>
</protein>
<proteinExistence type="predicted"/>
<organism evidence="1">
    <name type="scientific">marine sediment metagenome</name>
    <dbReference type="NCBI Taxonomy" id="412755"/>
    <lineage>
        <taxon>unclassified sequences</taxon>
        <taxon>metagenomes</taxon>
        <taxon>ecological metagenomes</taxon>
    </lineage>
</organism>
<sequence>MDDKQRKEIIDRIMLNIEGNLLNYEEFVLNCVRDKVENWEDDELLNWIGE</sequence>
<gene>
    <name evidence="1" type="ORF">S03H2_17743</name>
</gene>
<accession>X1EJQ1</accession>
<reference evidence="1" key="1">
    <citation type="journal article" date="2014" name="Front. Microbiol.">
        <title>High frequency of phylogenetically diverse reductive dehalogenase-homologous genes in deep subseafloor sedimentary metagenomes.</title>
        <authorList>
            <person name="Kawai M."/>
            <person name="Futagami T."/>
            <person name="Toyoda A."/>
            <person name="Takaki Y."/>
            <person name="Nishi S."/>
            <person name="Hori S."/>
            <person name="Arai W."/>
            <person name="Tsubouchi T."/>
            <person name="Morono Y."/>
            <person name="Uchiyama I."/>
            <person name="Ito T."/>
            <person name="Fujiyama A."/>
            <person name="Inagaki F."/>
            <person name="Takami H."/>
        </authorList>
    </citation>
    <scope>NUCLEOTIDE SEQUENCE</scope>
    <source>
        <strain evidence="1">Expedition CK06-06</strain>
    </source>
</reference>
<dbReference type="EMBL" id="BARU01009171">
    <property type="protein sequence ID" value="GAH33531.1"/>
    <property type="molecule type" value="Genomic_DNA"/>
</dbReference>
<dbReference type="AlphaFoldDB" id="X1EJQ1"/>
<name>X1EJQ1_9ZZZZ</name>
<evidence type="ECO:0000313" key="1">
    <source>
        <dbReference type="EMBL" id="GAH33531.1"/>
    </source>
</evidence>
<comment type="caution">
    <text evidence="1">The sequence shown here is derived from an EMBL/GenBank/DDBJ whole genome shotgun (WGS) entry which is preliminary data.</text>
</comment>